<evidence type="ECO:0000256" key="1">
    <source>
        <dbReference type="SAM" id="Phobius"/>
    </source>
</evidence>
<evidence type="ECO:0000313" key="3">
    <source>
        <dbReference type="Proteomes" id="UP000019141"/>
    </source>
</evidence>
<comment type="caution">
    <text evidence="2">The sequence shown here is derived from an EMBL/GenBank/DDBJ whole genome shotgun (WGS) entry which is preliminary data.</text>
</comment>
<name>W4LK59_ENTF1</name>
<accession>W4LK59</accession>
<gene>
    <name evidence="2" type="ORF">ETSY1_21515</name>
</gene>
<feature type="transmembrane region" description="Helical" evidence="1">
    <location>
        <begin position="12"/>
        <end position="36"/>
    </location>
</feature>
<dbReference type="AlphaFoldDB" id="W4LK59"/>
<sequence>MTDSTLLQASSGAVMTIWITSLVLGLVVTVVVVFLLERIKKTAVAILNGASAIWTHGQLVANNTVQLPVFLPITNRVAGKILQTSQQIRGAAQAIEQHAEGCPGCPDCLLNDTVV</sequence>
<keyword evidence="3" id="KW-1185">Reference proteome</keyword>
<proteinExistence type="predicted"/>
<dbReference type="HOGENOM" id="CLU_2194961_0_0_7"/>
<keyword evidence="1" id="KW-0812">Transmembrane</keyword>
<reference evidence="2 3" key="1">
    <citation type="journal article" date="2014" name="Nature">
        <title>An environmental bacterial taxon with a large and distinct metabolic repertoire.</title>
        <authorList>
            <person name="Wilson M.C."/>
            <person name="Mori T."/>
            <person name="Ruckert C."/>
            <person name="Uria A.R."/>
            <person name="Helf M.J."/>
            <person name="Takada K."/>
            <person name="Gernert C."/>
            <person name="Steffens U.A."/>
            <person name="Heycke N."/>
            <person name="Schmitt S."/>
            <person name="Rinke C."/>
            <person name="Helfrich E.J."/>
            <person name="Brachmann A.O."/>
            <person name="Gurgui C."/>
            <person name="Wakimoto T."/>
            <person name="Kracht M."/>
            <person name="Crusemann M."/>
            <person name="Hentschel U."/>
            <person name="Abe I."/>
            <person name="Matsunaga S."/>
            <person name="Kalinowski J."/>
            <person name="Takeyama H."/>
            <person name="Piel J."/>
        </authorList>
    </citation>
    <scope>NUCLEOTIDE SEQUENCE [LARGE SCALE GENOMIC DNA]</scope>
    <source>
        <strain evidence="3">TSY1</strain>
    </source>
</reference>
<evidence type="ECO:0000313" key="2">
    <source>
        <dbReference type="EMBL" id="ETW97741.1"/>
    </source>
</evidence>
<dbReference type="Proteomes" id="UP000019141">
    <property type="component" value="Unassembled WGS sequence"/>
</dbReference>
<organism evidence="2 3">
    <name type="scientific">Entotheonella factor</name>
    <dbReference type="NCBI Taxonomy" id="1429438"/>
    <lineage>
        <taxon>Bacteria</taxon>
        <taxon>Pseudomonadati</taxon>
        <taxon>Nitrospinota/Tectimicrobiota group</taxon>
        <taxon>Candidatus Tectimicrobiota</taxon>
        <taxon>Candidatus Entotheonellia</taxon>
        <taxon>Candidatus Entotheonellales</taxon>
        <taxon>Candidatus Entotheonellaceae</taxon>
        <taxon>Candidatus Entotheonella</taxon>
    </lineage>
</organism>
<keyword evidence="1" id="KW-1133">Transmembrane helix</keyword>
<dbReference type="EMBL" id="AZHW01000626">
    <property type="protein sequence ID" value="ETW97741.1"/>
    <property type="molecule type" value="Genomic_DNA"/>
</dbReference>
<protein>
    <submittedName>
        <fullName evidence="2">Uncharacterized protein</fullName>
    </submittedName>
</protein>
<keyword evidence="1" id="KW-0472">Membrane</keyword>